<dbReference type="FunFam" id="3.40.1160.10:FF:000004">
    <property type="entry name" value="Acetylglutamate kinase"/>
    <property type="match status" value="1"/>
</dbReference>
<dbReference type="PANTHER" id="PTHR23342">
    <property type="entry name" value="N-ACETYLGLUTAMATE SYNTHASE"/>
    <property type="match status" value="1"/>
</dbReference>
<dbReference type="InterPro" id="IPR041727">
    <property type="entry name" value="NAGK-C"/>
</dbReference>
<dbReference type="GO" id="GO:0003991">
    <property type="term" value="F:acetylglutamate kinase activity"/>
    <property type="evidence" value="ECO:0007669"/>
    <property type="project" value="UniProtKB-EC"/>
</dbReference>
<dbReference type="InterPro" id="IPR037528">
    <property type="entry name" value="ArgB"/>
</dbReference>
<evidence type="ECO:0000256" key="7">
    <source>
        <dbReference type="ARBA" id="ARBA00022777"/>
    </source>
</evidence>
<dbReference type="EC" id="2.7.2.8" evidence="2"/>
<feature type="compositionally biased region" description="Polar residues" evidence="9">
    <location>
        <begin position="1"/>
        <end position="10"/>
    </location>
</feature>
<keyword evidence="5" id="KW-0808">Transferase</keyword>
<evidence type="ECO:0000256" key="1">
    <source>
        <dbReference type="ARBA" id="ARBA00004828"/>
    </source>
</evidence>
<dbReference type="Gene3D" id="3.40.1160.10">
    <property type="entry name" value="Acetylglutamate kinase-like"/>
    <property type="match status" value="1"/>
</dbReference>
<comment type="pathway">
    <text evidence="1">Amino-acid biosynthesis; L-arginine biosynthesis; N(2)-acetyl-L-ornithine from L-glutamate: step 2/4.</text>
</comment>
<evidence type="ECO:0000256" key="4">
    <source>
        <dbReference type="ARBA" id="ARBA00022605"/>
    </source>
</evidence>
<evidence type="ECO:0000256" key="2">
    <source>
        <dbReference type="ARBA" id="ARBA00013065"/>
    </source>
</evidence>
<reference evidence="11 12" key="1">
    <citation type="submission" date="2024-03" db="EMBL/GenBank/DDBJ databases">
        <title>Complete genome sequence of the green alga Chloropicon roscoffensis RCC1871.</title>
        <authorList>
            <person name="Lemieux C."/>
            <person name="Pombert J.-F."/>
            <person name="Otis C."/>
            <person name="Turmel M."/>
        </authorList>
    </citation>
    <scope>NUCLEOTIDE SEQUENCE [LARGE SCALE GENOMIC DNA]</scope>
    <source>
        <strain evidence="11 12">RCC1871</strain>
    </source>
</reference>
<sequence>MATVKATATVSRAKAHSFRSSAPPLRTSQPLSARGCTPGRAAPEGPRGGFCTAPRAVSPTEPTYAPLGKSVSAFDRVQILAEALPYLQRFADKTIVVKYGGAAMKDPTLKARVVSDVVLLSCVGIRIVMIHGGGPEINKWLDKVGIEPKFHNGLRVTDEATMEIVEAVLAGKVNKSIVSLINKAGGKAVGLCGKDANIISARQTSDKELGFVGDVTGVDPSLIRAIVENNSIPVIASVASDENGQSLNVNADIAAGEIAASLGAEKLILMTDVPGVMEDKDDVGTLYKELDIQTTRGLIDKEVIAGGMIPKVQCCVRSIAQGVQAAHIIDGRQPHSLLQEILTDEGVGTMITET</sequence>
<dbReference type="PRINTS" id="PR00474">
    <property type="entry name" value="GLU5KINASE"/>
</dbReference>
<dbReference type="NCBIfam" id="TIGR00761">
    <property type="entry name" value="argB"/>
    <property type="match status" value="1"/>
</dbReference>
<dbReference type="GO" id="GO:0009534">
    <property type="term" value="C:chloroplast thylakoid"/>
    <property type="evidence" value="ECO:0007669"/>
    <property type="project" value="TreeGrafter"/>
</dbReference>
<evidence type="ECO:0000259" key="10">
    <source>
        <dbReference type="Pfam" id="PF00696"/>
    </source>
</evidence>
<keyword evidence="8" id="KW-0067">ATP-binding</keyword>
<keyword evidence="3" id="KW-0055">Arginine biosynthesis</keyword>
<keyword evidence="4" id="KW-0028">Amino-acid biosynthesis</keyword>
<dbReference type="EMBL" id="CP151506">
    <property type="protein sequence ID" value="WZN62659.1"/>
    <property type="molecule type" value="Genomic_DNA"/>
</dbReference>
<keyword evidence="7 11" id="KW-0418">Kinase</keyword>
<dbReference type="GO" id="GO:0005524">
    <property type="term" value="F:ATP binding"/>
    <property type="evidence" value="ECO:0007669"/>
    <property type="project" value="UniProtKB-KW"/>
</dbReference>
<evidence type="ECO:0000313" key="12">
    <source>
        <dbReference type="Proteomes" id="UP001472866"/>
    </source>
</evidence>
<evidence type="ECO:0000313" key="11">
    <source>
        <dbReference type="EMBL" id="WZN62659.1"/>
    </source>
</evidence>
<dbReference type="AlphaFoldDB" id="A0AAX4PA95"/>
<keyword evidence="6" id="KW-0547">Nucleotide-binding</keyword>
<evidence type="ECO:0000256" key="9">
    <source>
        <dbReference type="SAM" id="MobiDB-lite"/>
    </source>
</evidence>
<dbReference type="InterPro" id="IPR001057">
    <property type="entry name" value="Glu/AcGlu_kinase"/>
</dbReference>
<proteinExistence type="inferred from homology"/>
<evidence type="ECO:0000256" key="5">
    <source>
        <dbReference type="ARBA" id="ARBA00022679"/>
    </source>
</evidence>
<dbReference type="Pfam" id="PF00696">
    <property type="entry name" value="AA_kinase"/>
    <property type="match status" value="1"/>
</dbReference>
<dbReference type="GO" id="GO:0006526">
    <property type="term" value="P:L-arginine biosynthetic process"/>
    <property type="evidence" value="ECO:0007669"/>
    <property type="project" value="UniProtKB-KW"/>
</dbReference>
<name>A0AAX4PA95_9CHLO</name>
<organism evidence="11 12">
    <name type="scientific">Chloropicon roscoffensis</name>
    <dbReference type="NCBI Taxonomy" id="1461544"/>
    <lineage>
        <taxon>Eukaryota</taxon>
        <taxon>Viridiplantae</taxon>
        <taxon>Chlorophyta</taxon>
        <taxon>Chloropicophyceae</taxon>
        <taxon>Chloropicales</taxon>
        <taxon>Chloropicaceae</taxon>
        <taxon>Chloropicon</taxon>
    </lineage>
</organism>
<dbReference type="CDD" id="cd04250">
    <property type="entry name" value="AAK_NAGK-C"/>
    <property type="match status" value="1"/>
</dbReference>
<feature type="region of interest" description="Disordered" evidence="9">
    <location>
        <begin position="1"/>
        <end position="49"/>
    </location>
</feature>
<keyword evidence="12" id="KW-1185">Reference proteome</keyword>
<dbReference type="InterPro" id="IPR004662">
    <property type="entry name" value="AcgluKinase_fam"/>
</dbReference>
<dbReference type="SUPFAM" id="SSF53633">
    <property type="entry name" value="Carbamate kinase-like"/>
    <property type="match status" value="1"/>
</dbReference>
<dbReference type="PANTHER" id="PTHR23342:SF0">
    <property type="entry name" value="N-ACETYLGLUTAMATE SYNTHASE, MITOCHONDRIAL"/>
    <property type="match status" value="1"/>
</dbReference>
<evidence type="ECO:0000256" key="8">
    <source>
        <dbReference type="ARBA" id="ARBA00022840"/>
    </source>
</evidence>
<evidence type="ECO:0000256" key="6">
    <source>
        <dbReference type="ARBA" id="ARBA00022741"/>
    </source>
</evidence>
<feature type="domain" description="Aspartate/glutamate/uridylate kinase" evidence="10">
    <location>
        <begin position="93"/>
        <end position="330"/>
    </location>
</feature>
<evidence type="ECO:0000256" key="3">
    <source>
        <dbReference type="ARBA" id="ARBA00022571"/>
    </source>
</evidence>
<protein>
    <recommendedName>
        <fullName evidence="2">acetylglutamate kinase</fullName>
        <ecNumber evidence="2">2.7.2.8</ecNumber>
    </recommendedName>
</protein>
<dbReference type="InterPro" id="IPR001048">
    <property type="entry name" value="Asp/Glu/Uridylate_kinase"/>
</dbReference>
<dbReference type="HAMAP" id="MF_00082">
    <property type="entry name" value="ArgB"/>
    <property type="match status" value="1"/>
</dbReference>
<dbReference type="Proteomes" id="UP001472866">
    <property type="component" value="Chromosome 06"/>
</dbReference>
<accession>A0AAX4PA95</accession>
<gene>
    <name evidence="11" type="ORF">HKI87_06g42000</name>
</gene>
<dbReference type="InterPro" id="IPR036393">
    <property type="entry name" value="AceGlu_kinase-like_sf"/>
</dbReference>